<feature type="transmembrane region" description="Helical" evidence="6">
    <location>
        <begin position="70"/>
        <end position="88"/>
    </location>
</feature>
<evidence type="ECO:0000256" key="1">
    <source>
        <dbReference type="ARBA" id="ARBA00004141"/>
    </source>
</evidence>
<evidence type="ECO:0000256" key="2">
    <source>
        <dbReference type="ARBA" id="ARBA00022692"/>
    </source>
</evidence>
<keyword evidence="4" id="KW-0175">Coiled coil</keyword>
<protein>
    <submittedName>
        <fullName evidence="7">Uncharacterized protein</fullName>
    </submittedName>
</protein>
<dbReference type="Proteomes" id="UP000681967">
    <property type="component" value="Unassembled WGS sequence"/>
</dbReference>
<name>A0A8S2J6G9_9BILA</name>
<organism evidence="7 8">
    <name type="scientific">Rotaria magnacalcarata</name>
    <dbReference type="NCBI Taxonomy" id="392030"/>
    <lineage>
        <taxon>Eukaryota</taxon>
        <taxon>Metazoa</taxon>
        <taxon>Spiralia</taxon>
        <taxon>Gnathifera</taxon>
        <taxon>Rotifera</taxon>
        <taxon>Eurotatoria</taxon>
        <taxon>Bdelloidea</taxon>
        <taxon>Philodinida</taxon>
        <taxon>Philodinidae</taxon>
        <taxon>Rotaria</taxon>
    </lineage>
</organism>
<dbReference type="GO" id="GO:0000323">
    <property type="term" value="C:lytic vacuole"/>
    <property type="evidence" value="ECO:0007669"/>
    <property type="project" value="TreeGrafter"/>
</dbReference>
<dbReference type="PANTHER" id="PTHR15157">
    <property type="entry name" value="UV RADIATION RESISTANCE-ASSOCIATED GENE PROTEIN"/>
    <property type="match status" value="1"/>
</dbReference>
<evidence type="ECO:0000256" key="3">
    <source>
        <dbReference type="ARBA" id="ARBA00022989"/>
    </source>
</evidence>
<evidence type="ECO:0000256" key="6">
    <source>
        <dbReference type="SAM" id="Phobius"/>
    </source>
</evidence>
<feature type="transmembrane region" description="Helical" evidence="6">
    <location>
        <begin position="37"/>
        <end position="58"/>
    </location>
</feature>
<dbReference type="GO" id="GO:0000149">
    <property type="term" value="F:SNARE binding"/>
    <property type="evidence" value="ECO:0007669"/>
    <property type="project" value="TreeGrafter"/>
</dbReference>
<dbReference type="GO" id="GO:0035493">
    <property type="term" value="P:SNARE complex assembly"/>
    <property type="evidence" value="ECO:0007669"/>
    <property type="project" value="TreeGrafter"/>
</dbReference>
<gene>
    <name evidence="7" type="ORF">BYL167_LOCUS2638</name>
</gene>
<evidence type="ECO:0000313" key="7">
    <source>
        <dbReference type="EMBL" id="CAF3794517.1"/>
    </source>
</evidence>
<keyword evidence="2 6" id="KW-0812">Transmembrane</keyword>
<dbReference type="PANTHER" id="PTHR15157:SF5">
    <property type="entry name" value="UV RADIATION RESISTANCE-ASSOCIATED GENE PROTEIN"/>
    <property type="match status" value="1"/>
</dbReference>
<dbReference type="InterPro" id="IPR007305">
    <property type="entry name" value="Vesicle_transpt_Got1/SFT2"/>
</dbReference>
<keyword evidence="5 6" id="KW-0472">Membrane</keyword>
<dbReference type="GO" id="GO:0005768">
    <property type="term" value="C:endosome"/>
    <property type="evidence" value="ECO:0007669"/>
    <property type="project" value="TreeGrafter"/>
</dbReference>
<accession>A0A8S2J6G9</accession>
<evidence type="ECO:0000256" key="4">
    <source>
        <dbReference type="ARBA" id="ARBA00023054"/>
    </source>
</evidence>
<dbReference type="EMBL" id="CAJOBH010000469">
    <property type="protein sequence ID" value="CAF3794517.1"/>
    <property type="molecule type" value="Genomic_DNA"/>
</dbReference>
<reference evidence="7" key="1">
    <citation type="submission" date="2021-02" db="EMBL/GenBank/DDBJ databases">
        <authorList>
            <person name="Nowell W R."/>
        </authorList>
    </citation>
    <scope>NUCLEOTIDE SEQUENCE</scope>
</reference>
<comment type="subcellular location">
    <subcellularLocation>
        <location evidence="1">Membrane</location>
        <topology evidence="1">Multi-pass membrane protein</topology>
    </subcellularLocation>
</comment>
<proteinExistence type="predicted"/>
<evidence type="ECO:0000313" key="8">
    <source>
        <dbReference type="Proteomes" id="UP000681967"/>
    </source>
</evidence>
<evidence type="ECO:0000256" key="5">
    <source>
        <dbReference type="ARBA" id="ARBA00023136"/>
    </source>
</evidence>
<dbReference type="Pfam" id="PF04178">
    <property type="entry name" value="Got1"/>
    <property type="match status" value="1"/>
</dbReference>
<dbReference type="GO" id="GO:0016020">
    <property type="term" value="C:membrane"/>
    <property type="evidence" value="ECO:0007669"/>
    <property type="project" value="UniProtKB-SubCell"/>
</dbReference>
<comment type="caution">
    <text evidence="7">The sequence shown here is derived from an EMBL/GenBank/DDBJ whole genome shotgun (WGS) entry which is preliminary data.</text>
</comment>
<dbReference type="AlphaFoldDB" id="A0A8S2J6G9"/>
<sequence length="613" mass="71902">MRQLFTISGRYAATKDESITPQAVIIYFVSGDISGFAVLYSFAVILGIGSTMFLMGPLNQLKKMFDPSRLIATIIFLICLVLTLVSAIVIKSSGLVLLFIILQLIALKRLRRITALGLYNLTVNEFYFSLHFTLHRNEKTVAFYTSESVVNQRSPEWCYLQFPTNVQCLQEFIMRVWITSGDHSRLFLEYDIHLNDSLVPDEQKNKVNKDNNSLWLEMFGYRFTDNDEETNVQENDEETISIDKKKRISLAKSYSKLSIIRMNNVIHAIRSEKQASLVYLQRIQTFVDENKDYLSKIKERESRELYIENLKNYLQYQTYLYQQRLNAYHQRQKHIAERRSHLNHNLAQLLHQQEDFRLYTNNLDQLRSILRNLTQIISYRQKEIMNEIYRYIYPIRSDNQLEYYIANCRLPQADDKIYQSPSNREHDNEIAAAMGNCSHLILIISQVIQLPLRFPIHYHGASAPKIYDYTLEINEFPLYPTTTLSDFRYGFYLLNRNIGQIMYHCQLNNQNTDFRNTLENLKELIEEYFIKSNTNNQIPLYPSLQTTKSMNNDDDEAFVYNKQTSDVSSSFLSSCSSTSSLIENGDYDQVNDLEFFSELQTNKPRLAMQISHQ</sequence>
<keyword evidence="3 6" id="KW-1133">Transmembrane helix</keyword>